<evidence type="ECO:0000313" key="2">
    <source>
        <dbReference type="EMBL" id="MXO47793.1"/>
    </source>
</evidence>
<gene>
    <name evidence="2" type="ORF">GRI69_05950</name>
</gene>
<dbReference type="SUPFAM" id="SSF51735">
    <property type="entry name" value="NAD(P)-binding Rossmann-fold domains"/>
    <property type="match status" value="1"/>
</dbReference>
<dbReference type="Proteomes" id="UP000448199">
    <property type="component" value="Unassembled WGS sequence"/>
</dbReference>
<reference evidence="2 3" key="1">
    <citation type="submission" date="2019-12" db="EMBL/GenBank/DDBJ databases">
        <title>Genomic-based taxomic classification of the family Erythrobacteraceae.</title>
        <authorList>
            <person name="Xu L."/>
        </authorList>
    </citation>
    <scope>NUCLEOTIDE SEQUENCE [LARGE SCALE GENOMIC DNA]</scope>
    <source>
        <strain evidence="2 3">DSM 17792</strain>
    </source>
</reference>
<dbReference type="InterPro" id="IPR016040">
    <property type="entry name" value="NAD(P)-bd_dom"/>
</dbReference>
<organism evidence="2 3">
    <name type="scientific">Qipengyuania vulgaris</name>
    <dbReference type="NCBI Taxonomy" id="291985"/>
    <lineage>
        <taxon>Bacteria</taxon>
        <taxon>Pseudomonadati</taxon>
        <taxon>Pseudomonadota</taxon>
        <taxon>Alphaproteobacteria</taxon>
        <taxon>Sphingomonadales</taxon>
        <taxon>Erythrobacteraceae</taxon>
        <taxon>Qipengyuania</taxon>
    </lineage>
</organism>
<dbReference type="PANTHER" id="PTHR14097:SF7">
    <property type="entry name" value="OXIDOREDUCTASE HTATIP2"/>
    <property type="match status" value="1"/>
</dbReference>
<evidence type="ECO:0000313" key="3">
    <source>
        <dbReference type="Proteomes" id="UP000448199"/>
    </source>
</evidence>
<feature type="domain" description="NAD(P)-binding" evidence="1">
    <location>
        <begin position="11"/>
        <end position="165"/>
    </location>
</feature>
<keyword evidence="3" id="KW-1185">Reference proteome</keyword>
<dbReference type="EMBL" id="WTYC01000002">
    <property type="protein sequence ID" value="MXO47793.1"/>
    <property type="molecule type" value="Genomic_DNA"/>
</dbReference>
<dbReference type="RefSeq" id="WP_160727341.1">
    <property type="nucleotide sequence ID" value="NZ_WTYC01000002.1"/>
</dbReference>
<dbReference type="OrthoDB" id="9798632at2"/>
<dbReference type="Pfam" id="PF13460">
    <property type="entry name" value="NAD_binding_10"/>
    <property type="match status" value="1"/>
</dbReference>
<proteinExistence type="predicted"/>
<dbReference type="Gene3D" id="3.40.50.720">
    <property type="entry name" value="NAD(P)-binding Rossmann-like Domain"/>
    <property type="match status" value="1"/>
</dbReference>
<name>A0A844XRK0_9SPHN</name>
<dbReference type="InterPro" id="IPR036291">
    <property type="entry name" value="NAD(P)-bd_dom_sf"/>
</dbReference>
<dbReference type="AlphaFoldDB" id="A0A844XRK0"/>
<evidence type="ECO:0000259" key="1">
    <source>
        <dbReference type="Pfam" id="PF13460"/>
    </source>
</evidence>
<accession>A0A844XRK0</accession>
<comment type="caution">
    <text evidence="2">The sequence shown here is derived from an EMBL/GenBank/DDBJ whole genome shotgun (WGS) entry which is preliminary data.</text>
</comment>
<sequence length="231" mass="25230">MSDALRLCLVGATGLIGGKVIEECVGREDVRLQAIARREAALPSGIRIEYFVADPAKWGEVFEALRPKAVICALGTTWKKAGEDEAAFRAVDQELVLQTARAALEHGVDRFVALSSVGADTAAKSFYLRVKGEAERELTRLRFPRLDILRPGLLVGERENDRRTAERLGIAAAPIANLFMHGKYRQYRGIKADLVAKGAIALAKRAARGRFVHDNDAIKRAANSLPALVED</sequence>
<protein>
    <submittedName>
        <fullName evidence="2">NAD(P)H-binding protein</fullName>
    </submittedName>
</protein>
<dbReference type="PANTHER" id="PTHR14097">
    <property type="entry name" value="OXIDOREDUCTASE HTATIP2"/>
    <property type="match status" value="1"/>
</dbReference>